<keyword evidence="6" id="KW-0067">ATP-binding</keyword>
<comment type="caution">
    <text evidence="11">The sequence shown here is derived from an EMBL/GenBank/DDBJ whole genome shotgun (WGS) entry which is preliminary data.</text>
</comment>
<dbReference type="SUPFAM" id="SSF56112">
    <property type="entry name" value="Protein kinase-like (PK-like)"/>
    <property type="match status" value="1"/>
</dbReference>
<feature type="region of interest" description="Disordered" evidence="8">
    <location>
        <begin position="276"/>
        <end position="307"/>
    </location>
</feature>
<dbReference type="Pfam" id="PF00069">
    <property type="entry name" value="Pkinase"/>
    <property type="match status" value="1"/>
</dbReference>
<sequence>MKTLQTFWLLAQNEGALLVSAEQRLNSCAAASESMLGQTDALVNRLLENGLLSALRVDPNSQQYQDMYNDLAIQYRAADGKFEQNGRSVDSRCAARTSRLNNRDYKPIFIFPDEIDGQLNEISGLVFVHEGLSSIQFIQTCIFAARLLSASPPPPDLTSDRLDTHANSSKVVCVWKERSFDLMRYNNAQSPWILVFLTRFLEKSEQNIPFLGCEIGLNDLIHSIFEQKSFIALPIPDLDCVQKMFLYVFENPECLRAFSGLEVVKVIIKLSTRRMDTTQKHVEGGPPTKRKRSAEFEGDEKKPPEGCDVIEMDRLSSEIATEPNGHPEIIDTPKGIDYLPPRLKARTSAPTDDEIASWHSTVPFQPPYDLRHNAGIHENSVGQLQRLMEIHDHKTSRVTTSLSQVTVALSNLTDIVKNLEEELVSLRTLDNQMKQIVSSLSSQNTSQSSLKRSAISIKPNRNILRTSASNSGICLRKEEADDTVMSSTLSDFHLKQILGTGTFAKVRLCQHNLTGKFYCMKILNKARIFALKQVEHIHNEKTVLSQLSHPFIVKLYKTFKDNRSLYLLLEFIPGGEMFNYIRKAEKFTTEIARFYAAEIVLALEYMHNKNILYRDLKPENIMIDSEGHIRLADFGFGKYVPTDRTNSVCGTPEYLAPEIILSKDYGKAVDWWSLGILIYEMLASTPPFMGDKEHIFLNIISHNKMDFPPDFDPIAKDLVKRLCDPNPSKRLGNSAGAAGAAEVKDHPWFETVDWADILARKNRGPLDPGIEREGDTKCFYTYPDIDDPPILIPNVDLDAMFARF</sequence>
<dbReference type="EMBL" id="MDYQ01000400">
    <property type="protein sequence ID" value="PRP75269.1"/>
    <property type="molecule type" value="Genomic_DNA"/>
</dbReference>
<gene>
    <name evidence="11" type="ORF">PROFUN_15890</name>
</gene>
<evidence type="ECO:0000256" key="7">
    <source>
        <dbReference type="SAM" id="Coils"/>
    </source>
</evidence>
<dbReference type="FunFam" id="3.30.200.20:FF:000042">
    <property type="entry name" value="Aurora kinase A"/>
    <property type="match status" value="1"/>
</dbReference>
<dbReference type="InterPro" id="IPR000961">
    <property type="entry name" value="AGC-kinase_C"/>
</dbReference>
<organism evidence="11 12">
    <name type="scientific">Planoprotostelium fungivorum</name>
    <dbReference type="NCBI Taxonomy" id="1890364"/>
    <lineage>
        <taxon>Eukaryota</taxon>
        <taxon>Amoebozoa</taxon>
        <taxon>Evosea</taxon>
        <taxon>Variosea</taxon>
        <taxon>Cavosteliida</taxon>
        <taxon>Cavosteliaceae</taxon>
        <taxon>Planoprotostelium</taxon>
    </lineage>
</organism>
<keyword evidence="7" id="KW-0175">Coiled coil</keyword>
<dbReference type="Proteomes" id="UP000241769">
    <property type="component" value="Unassembled WGS sequence"/>
</dbReference>
<dbReference type="OrthoDB" id="20931at2759"/>
<keyword evidence="4" id="KW-0547">Nucleotide-binding</keyword>
<reference evidence="11 12" key="1">
    <citation type="journal article" date="2018" name="Genome Biol. Evol.">
        <title>Multiple Roots of Fruiting Body Formation in Amoebozoa.</title>
        <authorList>
            <person name="Hillmann F."/>
            <person name="Forbes G."/>
            <person name="Novohradska S."/>
            <person name="Ferling I."/>
            <person name="Riege K."/>
            <person name="Groth M."/>
            <person name="Westermann M."/>
            <person name="Marz M."/>
            <person name="Spaller T."/>
            <person name="Winckler T."/>
            <person name="Schaap P."/>
            <person name="Glockner G."/>
        </authorList>
    </citation>
    <scope>NUCLEOTIDE SEQUENCE [LARGE SCALE GENOMIC DNA]</scope>
    <source>
        <strain evidence="11 12">Jena</strain>
    </source>
</reference>
<dbReference type="InterPro" id="IPR011009">
    <property type="entry name" value="Kinase-like_dom_sf"/>
</dbReference>
<accession>A0A2P6MU90</accession>
<feature type="domain" description="AGC-kinase C-terminal" evidence="10">
    <location>
        <begin position="750"/>
        <end position="804"/>
    </location>
</feature>
<protein>
    <submittedName>
        <fullName evidence="11">Uncharacterized protein</fullName>
    </submittedName>
</protein>
<keyword evidence="5" id="KW-0418">Kinase</keyword>
<dbReference type="Gene3D" id="3.30.200.20">
    <property type="entry name" value="Phosphorylase Kinase, domain 1"/>
    <property type="match status" value="1"/>
</dbReference>
<dbReference type="FunFam" id="1.10.510.10:FF:000210">
    <property type="entry name" value="Non-specific serine/threonine protein kinase"/>
    <property type="match status" value="1"/>
</dbReference>
<dbReference type="GO" id="GO:0005829">
    <property type="term" value="C:cytosol"/>
    <property type="evidence" value="ECO:0007669"/>
    <property type="project" value="TreeGrafter"/>
</dbReference>
<keyword evidence="3" id="KW-0808">Transferase</keyword>
<dbReference type="PANTHER" id="PTHR24353">
    <property type="entry name" value="CYCLIC NUCLEOTIDE-DEPENDENT PROTEIN KINASE"/>
    <property type="match status" value="1"/>
</dbReference>
<dbReference type="PROSITE" id="PS51285">
    <property type="entry name" value="AGC_KINASE_CTER"/>
    <property type="match status" value="1"/>
</dbReference>
<evidence type="ECO:0000256" key="4">
    <source>
        <dbReference type="ARBA" id="ARBA00022741"/>
    </source>
</evidence>
<dbReference type="PROSITE" id="PS00108">
    <property type="entry name" value="PROTEIN_KINASE_ST"/>
    <property type="match status" value="1"/>
</dbReference>
<evidence type="ECO:0000256" key="3">
    <source>
        <dbReference type="ARBA" id="ARBA00022679"/>
    </source>
</evidence>
<dbReference type="GO" id="GO:0005524">
    <property type="term" value="F:ATP binding"/>
    <property type="evidence" value="ECO:0007669"/>
    <property type="project" value="UniProtKB-KW"/>
</dbReference>
<evidence type="ECO:0000256" key="5">
    <source>
        <dbReference type="ARBA" id="ARBA00022777"/>
    </source>
</evidence>
<feature type="compositionally biased region" description="Basic and acidic residues" evidence="8">
    <location>
        <begin position="293"/>
        <end position="307"/>
    </location>
</feature>
<dbReference type="GO" id="GO:0004691">
    <property type="term" value="F:cAMP-dependent protein kinase activity"/>
    <property type="evidence" value="ECO:0007669"/>
    <property type="project" value="TreeGrafter"/>
</dbReference>
<proteinExistence type="inferred from homology"/>
<evidence type="ECO:0000256" key="8">
    <source>
        <dbReference type="SAM" id="MobiDB-lite"/>
    </source>
</evidence>
<evidence type="ECO:0000259" key="9">
    <source>
        <dbReference type="PROSITE" id="PS50011"/>
    </source>
</evidence>
<evidence type="ECO:0000256" key="6">
    <source>
        <dbReference type="ARBA" id="ARBA00022840"/>
    </source>
</evidence>
<dbReference type="SMART" id="SM00220">
    <property type="entry name" value="S_TKc"/>
    <property type="match status" value="1"/>
</dbReference>
<evidence type="ECO:0000313" key="12">
    <source>
        <dbReference type="Proteomes" id="UP000241769"/>
    </source>
</evidence>
<dbReference type="AlphaFoldDB" id="A0A2P6MU90"/>
<keyword evidence="12" id="KW-1185">Reference proteome</keyword>
<dbReference type="Gene3D" id="1.10.510.10">
    <property type="entry name" value="Transferase(Phosphotransferase) domain 1"/>
    <property type="match status" value="1"/>
</dbReference>
<feature type="domain" description="Protein kinase" evidence="9">
    <location>
        <begin position="492"/>
        <end position="749"/>
    </location>
</feature>
<dbReference type="InterPro" id="IPR008271">
    <property type="entry name" value="Ser/Thr_kinase_AS"/>
</dbReference>
<evidence type="ECO:0000256" key="2">
    <source>
        <dbReference type="ARBA" id="ARBA00022527"/>
    </source>
</evidence>
<feature type="coiled-coil region" evidence="7">
    <location>
        <begin position="402"/>
        <end position="429"/>
    </location>
</feature>
<dbReference type="GO" id="GO:0005952">
    <property type="term" value="C:cAMP-dependent protein kinase complex"/>
    <property type="evidence" value="ECO:0007669"/>
    <property type="project" value="TreeGrafter"/>
</dbReference>
<name>A0A2P6MU90_9EUKA</name>
<evidence type="ECO:0000256" key="1">
    <source>
        <dbReference type="ARBA" id="ARBA00009903"/>
    </source>
</evidence>
<dbReference type="InterPro" id="IPR000719">
    <property type="entry name" value="Prot_kinase_dom"/>
</dbReference>
<dbReference type="STRING" id="1890364.A0A2P6MU90"/>
<dbReference type="PROSITE" id="PS50011">
    <property type="entry name" value="PROTEIN_KINASE_DOM"/>
    <property type="match status" value="1"/>
</dbReference>
<dbReference type="InParanoid" id="A0A2P6MU90"/>
<evidence type="ECO:0000313" key="11">
    <source>
        <dbReference type="EMBL" id="PRP75269.1"/>
    </source>
</evidence>
<dbReference type="PANTHER" id="PTHR24353:SF37">
    <property type="entry name" value="CAMP-DEPENDENT PROTEIN KINASE CATALYTIC SUBUNIT PRKX"/>
    <property type="match status" value="1"/>
</dbReference>
<comment type="similarity">
    <text evidence="1">Belongs to the protein kinase superfamily. AGC Ser/Thr protein kinase family.</text>
</comment>
<keyword evidence="2" id="KW-0723">Serine/threonine-protein kinase</keyword>
<evidence type="ECO:0000259" key="10">
    <source>
        <dbReference type="PROSITE" id="PS51285"/>
    </source>
</evidence>